<dbReference type="GO" id="GO:0005886">
    <property type="term" value="C:plasma membrane"/>
    <property type="evidence" value="ECO:0007669"/>
    <property type="project" value="UniProtKB-SubCell"/>
</dbReference>
<dbReference type="PROSITE" id="PS51194">
    <property type="entry name" value="HELICASE_CTER"/>
    <property type="match status" value="1"/>
</dbReference>
<dbReference type="EMBL" id="AFBE01000008">
    <property type="protein sequence ID" value="EGF19221.1"/>
    <property type="molecule type" value="Genomic_DNA"/>
</dbReference>
<keyword evidence="11 12" id="KW-0472">Membrane</keyword>
<dbReference type="InterPro" id="IPR022490">
    <property type="entry name" value="SecA2"/>
</dbReference>
<proteinExistence type="inferred from homology"/>
<dbReference type="SMART" id="SM00957">
    <property type="entry name" value="SecA_DEAD"/>
    <property type="match status" value="1"/>
</dbReference>
<dbReference type="GO" id="GO:0005524">
    <property type="term" value="F:ATP binding"/>
    <property type="evidence" value="ECO:0007669"/>
    <property type="project" value="UniProtKB-UniRule"/>
</dbReference>
<dbReference type="PRINTS" id="PR00906">
    <property type="entry name" value="SECA"/>
</dbReference>
<comment type="subunit">
    <text evidence="12">Monomer and homodimer. Part of the essential Sec protein translocation apparatus which comprises SecA, SecYEG and auxiliary proteins SecDF. Other proteins may also be involved.</text>
</comment>
<evidence type="ECO:0000313" key="16">
    <source>
        <dbReference type="EMBL" id="EGF19221.1"/>
    </source>
</evidence>
<dbReference type="InterPro" id="IPR011116">
    <property type="entry name" value="SecA_Wing/Scaffold"/>
</dbReference>
<evidence type="ECO:0000313" key="17">
    <source>
        <dbReference type="Proteomes" id="UP000004826"/>
    </source>
</evidence>
<feature type="domain" description="Helicase ATP-binding" evidence="13">
    <location>
        <begin position="79"/>
        <end position="243"/>
    </location>
</feature>
<keyword evidence="8 12" id="KW-0653">Protein transport</keyword>
<dbReference type="InterPro" id="IPR014018">
    <property type="entry name" value="SecA_motor_DEAD"/>
</dbReference>
<dbReference type="Proteomes" id="UP000004826">
    <property type="component" value="Unassembled WGS sequence"/>
</dbReference>
<evidence type="ECO:0000259" key="14">
    <source>
        <dbReference type="PROSITE" id="PS51194"/>
    </source>
</evidence>
<evidence type="ECO:0000256" key="12">
    <source>
        <dbReference type="HAMAP-Rule" id="MF_01382"/>
    </source>
</evidence>
<dbReference type="GO" id="GO:0006605">
    <property type="term" value="P:protein targeting"/>
    <property type="evidence" value="ECO:0007669"/>
    <property type="project" value="UniProtKB-UniRule"/>
</dbReference>
<dbReference type="CDD" id="cd17928">
    <property type="entry name" value="DEXDc_SecA"/>
    <property type="match status" value="1"/>
</dbReference>
<keyword evidence="10 12" id="KW-0811">Translocation</keyword>
<comment type="catalytic activity">
    <reaction evidence="12">
        <text>ATP + H2O + cellular proteinSide 1 = ADP + phosphate + cellular proteinSide 2.</text>
        <dbReference type="EC" id="7.4.2.8"/>
    </reaction>
</comment>
<dbReference type="Pfam" id="PF01043">
    <property type="entry name" value="SecA_PP_bind"/>
    <property type="match status" value="1"/>
</dbReference>
<dbReference type="InterPro" id="IPR036670">
    <property type="entry name" value="SecA_X-link_sf"/>
</dbReference>
<dbReference type="Pfam" id="PF21090">
    <property type="entry name" value="P-loop_SecA"/>
    <property type="match status" value="2"/>
</dbReference>
<keyword evidence="3 12" id="KW-0813">Transport</keyword>
<dbReference type="SUPFAM" id="SSF52540">
    <property type="entry name" value="P-loop containing nucleoside triphosphate hydrolases"/>
    <property type="match status" value="2"/>
</dbReference>
<dbReference type="InterPro" id="IPR014001">
    <property type="entry name" value="Helicase_ATP-bd"/>
</dbReference>
<dbReference type="NCBIfam" id="TIGR03714">
    <property type="entry name" value="secA2"/>
    <property type="match status" value="1"/>
</dbReference>
<protein>
    <recommendedName>
        <fullName evidence="12">Protein translocase subunit SecA</fullName>
        <ecNumber evidence="12">7.4.2.8</ecNumber>
    </recommendedName>
</protein>
<dbReference type="Pfam" id="PF07516">
    <property type="entry name" value="SecA_SW"/>
    <property type="match status" value="1"/>
</dbReference>
<evidence type="ECO:0000256" key="4">
    <source>
        <dbReference type="ARBA" id="ARBA00022475"/>
    </source>
</evidence>
<comment type="similarity">
    <text evidence="2 12">Belongs to the SecA family.</text>
</comment>
<dbReference type="PANTHER" id="PTHR30612:SF0">
    <property type="entry name" value="CHLOROPLAST PROTEIN-TRANSPORTING ATPASE"/>
    <property type="match status" value="1"/>
</dbReference>
<dbReference type="InterPro" id="IPR011115">
    <property type="entry name" value="SecA_DEAD"/>
</dbReference>
<dbReference type="SUPFAM" id="SSF81767">
    <property type="entry name" value="Pre-protein crosslinking domain of SecA"/>
    <property type="match status" value="1"/>
</dbReference>
<dbReference type="FunFam" id="3.40.50.300:FF:000429">
    <property type="entry name" value="Preprotein translocase subunit SecA"/>
    <property type="match status" value="1"/>
</dbReference>
<feature type="binding site" evidence="12">
    <location>
        <position position="493"/>
    </location>
    <ligand>
        <name>ATP</name>
        <dbReference type="ChEBI" id="CHEBI:30616"/>
    </ligand>
</feature>
<dbReference type="AlphaFoldDB" id="F2CE16"/>
<evidence type="ECO:0000256" key="10">
    <source>
        <dbReference type="ARBA" id="ARBA00023010"/>
    </source>
</evidence>
<evidence type="ECO:0000256" key="9">
    <source>
        <dbReference type="ARBA" id="ARBA00022967"/>
    </source>
</evidence>
<dbReference type="GO" id="GO:0043952">
    <property type="term" value="P:protein transport by the Sec complex"/>
    <property type="evidence" value="ECO:0007669"/>
    <property type="project" value="TreeGrafter"/>
</dbReference>
<evidence type="ECO:0000256" key="7">
    <source>
        <dbReference type="ARBA" id="ARBA00022840"/>
    </source>
</evidence>
<feature type="domain" description="Helicase C-terminal" evidence="14">
    <location>
        <begin position="404"/>
        <end position="578"/>
    </location>
</feature>
<evidence type="ECO:0000259" key="15">
    <source>
        <dbReference type="PROSITE" id="PS51196"/>
    </source>
</evidence>
<dbReference type="InterPro" id="IPR000185">
    <property type="entry name" value="SecA"/>
</dbReference>
<dbReference type="NCBIfam" id="NF006630">
    <property type="entry name" value="PRK09200.1"/>
    <property type="match status" value="1"/>
</dbReference>
<feature type="binding site" evidence="12">
    <location>
        <begin position="95"/>
        <end position="99"/>
    </location>
    <ligand>
        <name>ATP</name>
        <dbReference type="ChEBI" id="CHEBI:30616"/>
    </ligand>
</feature>
<keyword evidence="7 12" id="KW-0067">ATP-binding</keyword>
<dbReference type="GO" id="GO:0005829">
    <property type="term" value="C:cytosol"/>
    <property type="evidence" value="ECO:0007669"/>
    <property type="project" value="TreeGrafter"/>
</dbReference>
<dbReference type="SUPFAM" id="SSF81886">
    <property type="entry name" value="Helical scaffold and wing domains of SecA"/>
    <property type="match status" value="1"/>
</dbReference>
<evidence type="ECO:0000256" key="8">
    <source>
        <dbReference type="ARBA" id="ARBA00022927"/>
    </source>
</evidence>
<dbReference type="PANTHER" id="PTHR30612">
    <property type="entry name" value="SECA INNER MEMBRANE COMPONENT OF SEC PROTEIN SECRETION SYSTEM"/>
    <property type="match status" value="1"/>
</dbReference>
<dbReference type="Gene3D" id="3.90.1440.10">
    <property type="entry name" value="SecA, preprotein cross-linking domain"/>
    <property type="match status" value="1"/>
</dbReference>
<dbReference type="InterPro" id="IPR044722">
    <property type="entry name" value="SecA_SF2_C"/>
</dbReference>
<evidence type="ECO:0000259" key="13">
    <source>
        <dbReference type="PROSITE" id="PS51192"/>
    </source>
</evidence>
<dbReference type="InterPro" id="IPR001650">
    <property type="entry name" value="Helicase_C-like"/>
</dbReference>
<dbReference type="InterPro" id="IPR036266">
    <property type="entry name" value="SecA_Wing/Scaffold_sf"/>
</dbReference>
<dbReference type="CDD" id="cd18803">
    <property type="entry name" value="SF2_C_secA"/>
    <property type="match status" value="1"/>
</dbReference>
<gene>
    <name evidence="12 16" type="primary">secA</name>
    <name evidence="16" type="ORF">HMPREF9391_1032</name>
</gene>
<dbReference type="PATRIC" id="fig|888818.3.peg.999"/>
<feature type="domain" description="SecA family profile" evidence="15">
    <location>
        <begin position="1"/>
        <end position="571"/>
    </location>
</feature>
<feature type="binding site" evidence="12">
    <location>
        <position position="77"/>
    </location>
    <ligand>
        <name>ATP</name>
        <dbReference type="ChEBI" id="CHEBI:30616"/>
    </ligand>
</feature>
<sequence>MIKNHFQIQRLKKILAKVKSFESEIAGLSDADLRKKTQEFKERLAAGETLDDLLPEAYAVVREADKRVLGMFPYDVQVMGAIVLHEGNVAEMATGEGKTLTATMPLYLNALSGQGAMLVTTNTYLALRDAQEMGQVYRFLGLTIEAAVVADETENLTPKQKRLIYQADIVYTTNSALGFDYLIENLAENKDSQYLSPFNYVIIDEIDSILLDSAQVPLVISGAPRVQSNFYGIMDTFITTLKEEEDYHYDDEKNEVWLTSKGILAAESFLDLDHLFSKENQELVRHLNLALRAHKLYKKDKDYVVRQGDKEAEVVLLDRSTGRLLEMTRLQGGQHQAIEAKEHVKLTEETRAMASITYQNLFRLFRKISGMTGTGKVVESEFMETYSMSVIKIPTNQPVIRQDLPDQLYQTLPEKVFASLDEVKHYHAQGNPLLIFTGSVEMSEIYSSLLLREGIAHNLLNANNAAREAQIIAESGQKGAVTVATSMAGRGTDIKLGPGVADLGGLVVIGTERMENQRIDLQIRGRSGRQGDPGISKFFISLEDDLLRKWGPDWLKKFYKDYSTEEVQQHPVQLGKRCFRRLVAKAQRASESNAKMSRRMTLEYAQCMKIQREITYAERNRLIQAEERIDEEISRVLSQVIHQAAYEQSYETRADLYRFILDHFSYHAERIPYDFDIYSPEKIAELLQDIAEQELQAKKAYLKSDKLFTHFQRVSVLKAIDENWVEQVDYLQQLKTALSGQHFSMKNPLVEYYQEAYDGFEYMKERMKQQIVKNLLMSELALNPKGEVIMYFP</sequence>
<dbReference type="GO" id="GO:0008564">
    <property type="term" value="F:protein-exporting ATPase activity"/>
    <property type="evidence" value="ECO:0007669"/>
    <property type="project" value="UniProtKB-EC"/>
</dbReference>
<comment type="caution">
    <text evidence="16">The sequence shown here is derived from an EMBL/GenBank/DDBJ whole genome shotgun (WGS) entry which is preliminary data.</text>
</comment>
<keyword evidence="4 12" id="KW-1003">Cell membrane</keyword>
<keyword evidence="9 12" id="KW-1278">Translocase</keyword>
<keyword evidence="6 12" id="KW-0547">Nucleotide-binding</keyword>
<comment type="subcellular location">
    <subcellularLocation>
        <location evidence="12">Cell membrane</location>
        <topology evidence="12">Peripheral membrane protein</topology>
        <orientation evidence="12">Cytoplasmic side</orientation>
    </subcellularLocation>
    <subcellularLocation>
        <location evidence="12">Cytoplasm</location>
    </subcellularLocation>
    <subcellularLocation>
        <location evidence="1">Membrane</location>
        <topology evidence="1">Peripheral membrane protein</topology>
    </subcellularLocation>
    <text evidence="12">Distribution is 50-50.</text>
</comment>
<accession>F2CE16</accession>
<dbReference type="Gene3D" id="3.40.50.300">
    <property type="entry name" value="P-loop containing nucleotide triphosphate hydrolases"/>
    <property type="match status" value="2"/>
</dbReference>
<dbReference type="PROSITE" id="PS51196">
    <property type="entry name" value="SECA_MOTOR_DEAD"/>
    <property type="match status" value="1"/>
</dbReference>
<evidence type="ECO:0000256" key="5">
    <source>
        <dbReference type="ARBA" id="ARBA00022490"/>
    </source>
</evidence>
<dbReference type="GO" id="GO:0065002">
    <property type="term" value="P:intracellular protein transmembrane transport"/>
    <property type="evidence" value="ECO:0007669"/>
    <property type="project" value="UniProtKB-UniRule"/>
</dbReference>
<dbReference type="InterPro" id="IPR027417">
    <property type="entry name" value="P-loop_NTPase"/>
</dbReference>
<organism evidence="16 17">
    <name type="scientific">Streptococcus sanguinis SK408</name>
    <dbReference type="NCBI Taxonomy" id="888818"/>
    <lineage>
        <taxon>Bacteria</taxon>
        <taxon>Bacillati</taxon>
        <taxon>Bacillota</taxon>
        <taxon>Bacilli</taxon>
        <taxon>Lactobacillales</taxon>
        <taxon>Streptococcaceae</taxon>
        <taxon>Streptococcus</taxon>
    </lineage>
</organism>
<reference evidence="16 17" key="1">
    <citation type="submission" date="2011-02" db="EMBL/GenBank/DDBJ databases">
        <authorList>
            <person name="Muzny D."/>
            <person name="Qin X."/>
            <person name="Deng J."/>
            <person name="Jiang H."/>
            <person name="Liu Y."/>
            <person name="Qu J."/>
            <person name="Song X.-Z."/>
            <person name="Zhang L."/>
            <person name="Thornton R."/>
            <person name="Coyle M."/>
            <person name="Francisco L."/>
            <person name="Jackson L."/>
            <person name="Javaid M."/>
            <person name="Korchina V."/>
            <person name="Kovar C."/>
            <person name="Mata R."/>
            <person name="Mathew T."/>
            <person name="Ngo R."/>
            <person name="Nguyen L."/>
            <person name="Nguyen N."/>
            <person name="Okwuonu G."/>
            <person name="Ongeri F."/>
            <person name="Pham C."/>
            <person name="Simmons D."/>
            <person name="Wilczek-Boney K."/>
            <person name="Hale W."/>
            <person name="Jakkamsetti A."/>
            <person name="Pham P."/>
            <person name="Ruth R."/>
            <person name="San Lucas F."/>
            <person name="Warren J."/>
            <person name="Zhang J."/>
            <person name="Zhao Z."/>
            <person name="Zhou C."/>
            <person name="Zhu D."/>
            <person name="Lee S."/>
            <person name="Bess C."/>
            <person name="Blankenburg K."/>
            <person name="Forbes L."/>
            <person name="Fu Q."/>
            <person name="Gubbala S."/>
            <person name="Hirani K."/>
            <person name="Jayaseelan J.C."/>
            <person name="Lara F."/>
            <person name="Munidasa M."/>
            <person name="Palculict T."/>
            <person name="Patil S."/>
            <person name="Pu L.-L."/>
            <person name="Saada N."/>
            <person name="Tang L."/>
            <person name="Weissenberger G."/>
            <person name="Zhu Y."/>
            <person name="Hemphill L."/>
            <person name="Shang Y."/>
            <person name="Youmans B."/>
            <person name="Ayvaz T."/>
            <person name="Ross M."/>
            <person name="Santibanez J."/>
            <person name="Aqrawi P."/>
            <person name="Gross S."/>
            <person name="Joshi V."/>
            <person name="Fowler G."/>
            <person name="Nazareth L."/>
            <person name="Reid J."/>
            <person name="Worley K."/>
            <person name="Petrosino J."/>
            <person name="Highlander S."/>
            <person name="Gibbs R."/>
        </authorList>
    </citation>
    <scope>NUCLEOTIDE SEQUENCE [LARGE SCALE GENOMIC DNA]</scope>
    <source>
        <strain evidence="16 17">SK408</strain>
    </source>
</reference>
<dbReference type="InterPro" id="IPR011130">
    <property type="entry name" value="SecA_preprotein_X-link_dom"/>
</dbReference>
<evidence type="ECO:0000256" key="11">
    <source>
        <dbReference type="ARBA" id="ARBA00023136"/>
    </source>
</evidence>
<dbReference type="HAMAP" id="MF_01382">
    <property type="entry name" value="SecA"/>
    <property type="match status" value="1"/>
</dbReference>
<evidence type="ECO:0000256" key="3">
    <source>
        <dbReference type="ARBA" id="ARBA00022448"/>
    </source>
</evidence>
<dbReference type="GO" id="GO:0017038">
    <property type="term" value="P:protein import"/>
    <property type="evidence" value="ECO:0007669"/>
    <property type="project" value="InterPro"/>
</dbReference>
<dbReference type="HOGENOM" id="CLU_005314_3_2_9"/>
<keyword evidence="5 12" id="KW-0963">Cytoplasm</keyword>
<dbReference type="GO" id="GO:0031522">
    <property type="term" value="C:cell envelope Sec protein transport complex"/>
    <property type="evidence" value="ECO:0007669"/>
    <property type="project" value="TreeGrafter"/>
</dbReference>
<dbReference type="SMART" id="SM00958">
    <property type="entry name" value="SecA_PP_bind"/>
    <property type="match status" value="1"/>
</dbReference>
<evidence type="ECO:0000256" key="2">
    <source>
        <dbReference type="ARBA" id="ARBA00007650"/>
    </source>
</evidence>
<dbReference type="RefSeq" id="WP_002917459.1">
    <property type="nucleotide sequence ID" value="NZ_GL878559.1"/>
</dbReference>
<dbReference type="Pfam" id="PF07517">
    <property type="entry name" value="SecA_DEAD"/>
    <property type="match status" value="1"/>
</dbReference>
<dbReference type="Gene3D" id="1.10.3060.10">
    <property type="entry name" value="Helical scaffold and wing domains of SecA"/>
    <property type="match status" value="1"/>
</dbReference>
<comment type="function">
    <text evidence="12">Part of the Sec protein translocase complex. Interacts with the SecYEG preprotein conducting channel. Has a central role in coupling the hydrolysis of ATP to the transfer of proteins into and across the cell membrane, serving as an ATP-driven molecular motor driving the stepwise translocation of polypeptide chains across the membrane.</text>
</comment>
<name>F2CE16_STRSA</name>
<evidence type="ECO:0000256" key="1">
    <source>
        <dbReference type="ARBA" id="ARBA00004170"/>
    </source>
</evidence>
<evidence type="ECO:0000256" key="6">
    <source>
        <dbReference type="ARBA" id="ARBA00022741"/>
    </source>
</evidence>
<dbReference type="PROSITE" id="PS51192">
    <property type="entry name" value="HELICASE_ATP_BIND_1"/>
    <property type="match status" value="1"/>
</dbReference>
<dbReference type="EC" id="7.4.2.8" evidence="12"/>